<proteinExistence type="predicted"/>
<accession>A0ABS8UR32</accession>
<dbReference type="Proteomes" id="UP000823775">
    <property type="component" value="Unassembled WGS sequence"/>
</dbReference>
<evidence type="ECO:0000313" key="2">
    <source>
        <dbReference type="Proteomes" id="UP000823775"/>
    </source>
</evidence>
<evidence type="ECO:0000313" key="1">
    <source>
        <dbReference type="EMBL" id="MCD9560798.1"/>
    </source>
</evidence>
<gene>
    <name evidence="1" type="ORF">HAX54_019599</name>
</gene>
<dbReference type="EMBL" id="JACEIK010002380">
    <property type="protein sequence ID" value="MCD9560798.1"/>
    <property type="molecule type" value="Genomic_DNA"/>
</dbReference>
<comment type="caution">
    <text evidence="1">The sequence shown here is derived from an EMBL/GenBank/DDBJ whole genome shotgun (WGS) entry which is preliminary data.</text>
</comment>
<reference evidence="1 2" key="1">
    <citation type="journal article" date="2021" name="BMC Genomics">
        <title>Datura genome reveals duplications of psychoactive alkaloid biosynthetic genes and high mutation rate following tissue culture.</title>
        <authorList>
            <person name="Rajewski A."/>
            <person name="Carter-House D."/>
            <person name="Stajich J."/>
            <person name="Litt A."/>
        </authorList>
    </citation>
    <scope>NUCLEOTIDE SEQUENCE [LARGE SCALE GENOMIC DNA]</scope>
    <source>
        <strain evidence="1">AR-01</strain>
    </source>
</reference>
<keyword evidence="2" id="KW-1185">Reference proteome</keyword>
<organism evidence="1 2">
    <name type="scientific">Datura stramonium</name>
    <name type="common">Jimsonweed</name>
    <name type="synonym">Common thornapple</name>
    <dbReference type="NCBI Taxonomy" id="4076"/>
    <lineage>
        <taxon>Eukaryota</taxon>
        <taxon>Viridiplantae</taxon>
        <taxon>Streptophyta</taxon>
        <taxon>Embryophyta</taxon>
        <taxon>Tracheophyta</taxon>
        <taxon>Spermatophyta</taxon>
        <taxon>Magnoliopsida</taxon>
        <taxon>eudicotyledons</taxon>
        <taxon>Gunneridae</taxon>
        <taxon>Pentapetalae</taxon>
        <taxon>asterids</taxon>
        <taxon>lamiids</taxon>
        <taxon>Solanales</taxon>
        <taxon>Solanaceae</taxon>
        <taxon>Solanoideae</taxon>
        <taxon>Datureae</taxon>
        <taxon>Datura</taxon>
    </lineage>
</organism>
<sequence length="132" mass="14761">MRWSKVNQDDLDVAKCQRHAIALQMKDNVSQTYPVDLIECKNNGVYHWIIKLKCNGGQSYRFDDLHLVSEAGFGLSQSSRSYSEVDSADVTNVDVTNADANNNSVDHPSENIIPISEEASKSIMNPSIQIKF</sequence>
<name>A0ABS8UR32_DATST</name>
<protein>
    <submittedName>
        <fullName evidence="1">Uncharacterized protein</fullName>
    </submittedName>
</protein>